<dbReference type="InterPro" id="IPR015894">
    <property type="entry name" value="Guanylate-bd_N"/>
</dbReference>
<dbReference type="InterPro" id="IPR027417">
    <property type="entry name" value="P-loop_NTPase"/>
</dbReference>
<dbReference type="Proteomes" id="UP000472270">
    <property type="component" value="Unassembled WGS sequence"/>
</dbReference>
<reference evidence="2" key="1">
    <citation type="submission" date="2025-08" db="UniProtKB">
        <authorList>
            <consortium name="Ensembl"/>
        </authorList>
    </citation>
    <scope>IDENTIFICATION</scope>
</reference>
<feature type="domain" description="Guanylate-binding protein N-terminal" evidence="1">
    <location>
        <begin position="14"/>
        <end position="44"/>
    </location>
</feature>
<evidence type="ECO:0000313" key="3">
    <source>
        <dbReference type="Proteomes" id="UP000472270"/>
    </source>
</evidence>
<proteinExistence type="predicted"/>
<dbReference type="GO" id="GO:0005525">
    <property type="term" value="F:GTP binding"/>
    <property type="evidence" value="ECO:0007669"/>
    <property type="project" value="InterPro"/>
</dbReference>
<keyword evidence="3" id="KW-1185">Reference proteome</keyword>
<evidence type="ECO:0000259" key="1">
    <source>
        <dbReference type="Pfam" id="PF02263"/>
    </source>
</evidence>
<evidence type="ECO:0000313" key="2">
    <source>
        <dbReference type="Ensembl" id="ENSSRHP00000091966.1"/>
    </source>
</evidence>
<reference evidence="2" key="2">
    <citation type="submission" date="2025-09" db="UniProtKB">
        <authorList>
            <consortium name="Ensembl"/>
        </authorList>
    </citation>
    <scope>IDENTIFICATION</scope>
</reference>
<protein>
    <recommendedName>
        <fullName evidence="1">Guanylate-binding protein N-terminal domain-containing protein</fullName>
    </recommendedName>
</protein>
<dbReference type="Ensembl" id="ENSSRHT00000094449.1">
    <property type="protein sequence ID" value="ENSSRHP00000091966.1"/>
    <property type="gene ID" value="ENSSRHG00000045361.1"/>
</dbReference>
<dbReference type="Gene3D" id="3.40.50.300">
    <property type="entry name" value="P-loop containing nucleotide triphosphate hydrolases"/>
    <property type="match status" value="1"/>
</dbReference>
<dbReference type="Pfam" id="PF02263">
    <property type="entry name" value="GBP"/>
    <property type="match status" value="1"/>
</dbReference>
<accession>A0A673MNN6</accession>
<name>A0A673MNN6_9TELE</name>
<organism evidence="2 3">
    <name type="scientific">Sinocyclocheilus rhinocerous</name>
    <dbReference type="NCBI Taxonomy" id="307959"/>
    <lineage>
        <taxon>Eukaryota</taxon>
        <taxon>Metazoa</taxon>
        <taxon>Chordata</taxon>
        <taxon>Craniata</taxon>
        <taxon>Vertebrata</taxon>
        <taxon>Euteleostomi</taxon>
        <taxon>Actinopterygii</taxon>
        <taxon>Neopterygii</taxon>
        <taxon>Teleostei</taxon>
        <taxon>Ostariophysi</taxon>
        <taxon>Cypriniformes</taxon>
        <taxon>Cyprinidae</taxon>
        <taxon>Cyprininae</taxon>
        <taxon>Sinocyclocheilus</taxon>
    </lineage>
</organism>
<sequence length="66" mass="7405">MDKPVSLIDTASDGKLCVQQSALQVLEQIQQPVVVVTVVGLYRKQTGPLNYIYISQTQHRTILFQC</sequence>
<dbReference type="GO" id="GO:0003924">
    <property type="term" value="F:GTPase activity"/>
    <property type="evidence" value="ECO:0007669"/>
    <property type="project" value="InterPro"/>
</dbReference>
<dbReference type="AlphaFoldDB" id="A0A673MNN6"/>